<organism evidence="4 5">
    <name type="scientific">Weissella ceti</name>
    <dbReference type="NCBI Taxonomy" id="759620"/>
    <lineage>
        <taxon>Bacteria</taxon>
        <taxon>Bacillati</taxon>
        <taxon>Bacillota</taxon>
        <taxon>Bacilli</taxon>
        <taxon>Lactobacillales</taxon>
        <taxon>Lactobacillaceae</taxon>
        <taxon>Weissella</taxon>
    </lineage>
</organism>
<keyword evidence="3" id="KW-0963">Cytoplasm</keyword>
<sequence length="389" mass="44500">MKAVGLITEYNPFHNGHAYHAQQAREVSGADLVVAVMSGNFVQRGEPAIFNKWRRTELALQGGVDLVYELPFAYAVQPAHLFAKGALMILHDLGVREVVFGAEHAELDFMNLALVAHKQLAENQDFKQDYRQTYATQFNDVLEEIIGFRLETPNDLLGFAYANAVIELGWADEMTLTPIQRIQAGYHDTNLPTGEIASATALRAATGDVSKYASTQAAEWLAQGPETAVWSDKWFALLKYKVLTTPVEQLENIYQLNDGLAFRLKRLIETQPNVDWETFQSEFKTKRYTQARLQRTLLYTLLQITEDEMNQVQPYLRLLGSNQTGRRYMKQQRESITLPNLTKVGKDDLTHLLRLDFRAGQLYQYCAVDEVYQNFTQDVRRQPIFYEET</sequence>
<dbReference type="NCBIfam" id="NF010191">
    <property type="entry name" value="PRK13670.1"/>
    <property type="match status" value="1"/>
</dbReference>
<evidence type="ECO:0000313" key="5">
    <source>
        <dbReference type="Proteomes" id="UP001526225"/>
    </source>
</evidence>
<comment type="catalytic activity">
    <reaction evidence="3">
        <text>cytidine(34) in elongator tRNA(Met) + acetate + ATP = N(4)-acetylcytidine(34) in elongator tRNA(Met) + AMP + diphosphate</text>
        <dbReference type="Rhea" id="RHEA:58144"/>
        <dbReference type="Rhea" id="RHEA-COMP:10693"/>
        <dbReference type="Rhea" id="RHEA-COMP:10694"/>
        <dbReference type="ChEBI" id="CHEBI:30089"/>
        <dbReference type="ChEBI" id="CHEBI:30616"/>
        <dbReference type="ChEBI" id="CHEBI:33019"/>
        <dbReference type="ChEBI" id="CHEBI:74900"/>
        <dbReference type="ChEBI" id="CHEBI:82748"/>
        <dbReference type="ChEBI" id="CHEBI:456215"/>
    </reaction>
</comment>
<keyword evidence="3" id="KW-0547">Nucleotide-binding</keyword>
<gene>
    <name evidence="3" type="primary">tmcAL</name>
    <name evidence="4" type="ORF">OIT44_00560</name>
</gene>
<feature type="binding site" evidence="3">
    <location>
        <begin position="7"/>
        <end position="20"/>
    </location>
    <ligand>
        <name>ATP</name>
        <dbReference type="ChEBI" id="CHEBI:30616"/>
    </ligand>
</feature>
<keyword evidence="1 3" id="KW-0436">Ligase</keyword>
<feature type="binding site" evidence="3">
    <location>
        <position position="101"/>
    </location>
    <ligand>
        <name>ATP</name>
        <dbReference type="ChEBI" id="CHEBI:30616"/>
    </ligand>
</feature>
<dbReference type="PANTHER" id="PTHR37825:SF1">
    <property type="entry name" value="TRNA(MET) CYTIDINE ACETATE LIGASE"/>
    <property type="match status" value="1"/>
</dbReference>
<name>A0ABT3E2H6_9LACO</name>
<dbReference type="EC" id="6.3.4.-" evidence="3"/>
<keyword evidence="2 3" id="KW-0819">tRNA processing</keyword>
<comment type="function">
    <text evidence="3">Catalyzes the formation of N(4)-acetylcytidine (ac(4)C) at the wobble position of elongator tRNA(Met), using acetate and ATP as substrates. First activates an acetate ion to form acetyladenylate (Ac-AMP) and then transfers the acetyl group to tRNA to form ac(4)C34.</text>
</comment>
<dbReference type="EMBL" id="JAOZFE010000001">
    <property type="protein sequence ID" value="MCW0952586.1"/>
    <property type="molecule type" value="Genomic_DNA"/>
</dbReference>
<keyword evidence="3" id="KW-0694">RNA-binding</keyword>
<keyword evidence="5" id="KW-1185">Reference proteome</keyword>
<protein>
    <recommendedName>
        <fullName evidence="3">tRNA(Met) cytidine acetate ligase</fullName>
        <ecNumber evidence="3">6.3.4.-</ecNumber>
    </recommendedName>
</protein>
<dbReference type="PANTHER" id="PTHR37825">
    <property type="entry name" value="TRNA(MET) CYTIDINE ACETATE LIGASE"/>
    <property type="match status" value="1"/>
</dbReference>
<dbReference type="Gene3D" id="3.40.50.620">
    <property type="entry name" value="HUPs"/>
    <property type="match status" value="1"/>
</dbReference>
<dbReference type="Pfam" id="PF05636">
    <property type="entry name" value="HIGH_NTase1"/>
    <property type="match status" value="1"/>
</dbReference>
<feature type="binding site" evidence="3">
    <location>
        <begin position="181"/>
        <end position="182"/>
    </location>
    <ligand>
        <name>ATP</name>
        <dbReference type="ChEBI" id="CHEBI:30616"/>
    </ligand>
</feature>
<dbReference type="InterPro" id="IPR014729">
    <property type="entry name" value="Rossmann-like_a/b/a_fold"/>
</dbReference>
<comment type="similarity">
    <text evidence="3">Belongs to the TmcAL family.</text>
</comment>
<evidence type="ECO:0000313" key="4">
    <source>
        <dbReference type="EMBL" id="MCW0952586.1"/>
    </source>
</evidence>
<comment type="subcellular location">
    <subcellularLocation>
        <location evidence="3">Cytoplasm</location>
    </subcellularLocation>
</comment>
<dbReference type="SUPFAM" id="SSF52374">
    <property type="entry name" value="Nucleotidylyl transferase"/>
    <property type="match status" value="1"/>
</dbReference>
<evidence type="ECO:0000256" key="2">
    <source>
        <dbReference type="ARBA" id="ARBA00022694"/>
    </source>
</evidence>
<dbReference type="RefSeq" id="WP_213408676.1">
    <property type="nucleotide sequence ID" value="NZ_CP074441.1"/>
</dbReference>
<keyword evidence="3" id="KW-0820">tRNA-binding</keyword>
<proteinExistence type="inferred from homology"/>
<dbReference type="HAMAP" id="MF_01539">
    <property type="entry name" value="TmcAL"/>
    <property type="match status" value="1"/>
</dbReference>
<reference evidence="4 5" key="1">
    <citation type="submission" date="2022-10" db="EMBL/GenBank/DDBJ databases">
        <title>Weissella fermenti sp. nov., isolated from fermented cabbage.</title>
        <authorList>
            <person name="Lee J.K."/>
            <person name="Baek J.H."/>
            <person name="Choi D.G."/>
            <person name="Kim J.M."/>
            <person name="Jeon C.O."/>
        </authorList>
    </citation>
    <scope>NUCLEOTIDE SEQUENCE [LARGE SCALE GENOMIC DNA]</scope>
    <source>
        <strain evidence="4 5">KACC 18534</strain>
    </source>
</reference>
<evidence type="ECO:0000256" key="1">
    <source>
        <dbReference type="ARBA" id="ARBA00022598"/>
    </source>
</evidence>
<accession>A0ABT3E2H6</accession>
<feature type="binding site" evidence="3">
    <location>
        <position position="154"/>
    </location>
    <ligand>
        <name>ATP</name>
        <dbReference type="ChEBI" id="CHEBI:30616"/>
    </ligand>
</feature>
<evidence type="ECO:0000256" key="3">
    <source>
        <dbReference type="HAMAP-Rule" id="MF_01539"/>
    </source>
</evidence>
<dbReference type="Proteomes" id="UP001526225">
    <property type="component" value="Unassembled WGS sequence"/>
</dbReference>
<dbReference type="InterPro" id="IPR008513">
    <property type="entry name" value="tRNA(Met)_cyd_acetate_ligase"/>
</dbReference>
<comment type="caution">
    <text evidence="4">The sequence shown here is derived from an EMBL/GenBank/DDBJ whole genome shotgun (WGS) entry which is preliminary data.</text>
</comment>
<keyword evidence="3" id="KW-0067">ATP-binding</keyword>